<dbReference type="GO" id="GO:0140282">
    <property type="term" value="F:carbon-nitrogen ligase activity on lipid II"/>
    <property type="evidence" value="ECO:0007669"/>
    <property type="project" value="UniProtKB-UniRule"/>
</dbReference>
<organism evidence="4 5">
    <name type="scientific">Thermoclostridium stercorarium subsp. thermolacticum DSM 2910</name>
    <dbReference type="NCBI Taxonomy" id="1121336"/>
    <lineage>
        <taxon>Bacteria</taxon>
        <taxon>Bacillati</taxon>
        <taxon>Bacillota</taxon>
        <taxon>Clostridia</taxon>
        <taxon>Eubacteriales</taxon>
        <taxon>Oscillospiraceae</taxon>
        <taxon>Thermoclostridium</taxon>
    </lineage>
</organism>
<feature type="domain" description="CobB/CobQ-like glutamine amidotransferase" evidence="3">
    <location>
        <begin position="6"/>
        <end position="204"/>
    </location>
</feature>
<comment type="catalytic activity">
    <reaction evidence="2">
        <text>L-glutamine + H2O = L-glutamate + NH4(+)</text>
        <dbReference type="Rhea" id="RHEA:15889"/>
        <dbReference type="ChEBI" id="CHEBI:15377"/>
        <dbReference type="ChEBI" id="CHEBI:28938"/>
        <dbReference type="ChEBI" id="CHEBI:29985"/>
        <dbReference type="ChEBI" id="CHEBI:58359"/>
        <dbReference type="EC" id="3.5.1.2"/>
    </reaction>
</comment>
<dbReference type="InterPro" id="IPR029062">
    <property type="entry name" value="Class_I_gatase-like"/>
</dbReference>
<keyword evidence="2" id="KW-0133">Cell shape</keyword>
<dbReference type="SUPFAM" id="SSF52317">
    <property type="entry name" value="Class I glutamine amidotransferase-like"/>
    <property type="match status" value="1"/>
</dbReference>
<dbReference type="InterPro" id="IPR011698">
    <property type="entry name" value="GATase_3"/>
</dbReference>
<feature type="active site" evidence="2">
    <location>
        <position position="197"/>
    </location>
</feature>
<comment type="pathway">
    <text evidence="2">Cell wall biogenesis; peptidoglycan biosynthesis.</text>
</comment>
<feature type="binding site" evidence="2">
    <location>
        <position position="129"/>
    </location>
    <ligand>
        <name>substrate</name>
    </ligand>
</feature>
<dbReference type="GO" id="GO:0071555">
    <property type="term" value="P:cell wall organization"/>
    <property type="evidence" value="ECO:0007669"/>
    <property type="project" value="UniProtKB-KW"/>
</dbReference>
<dbReference type="AlphaFoldDB" id="A0A1B1YC72"/>
<gene>
    <name evidence="2" type="primary">gatD</name>
    <name evidence="4" type="ORF">CSTERTH_04550</name>
</gene>
<dbReference type="GO" id="GO:0009252">
    <property type="term" value="P:peptidoglycan biosynthetic process"/>
    <property type="evidence" value="ECO:0007669"/>
    <property type="project" value="UniProtKB-UniRule"/>
</dbReference>
<dbReference type="OrthoDB" id="9782045at2"/>
<keyword evidence="2" id="KW-0961">Cell wall biogenesis/degradation</keyword>
<dbReference type="PANTHER" id="PTHR21343:SF9">
    <property type="entry name" value="LIPID II ISOGLUTAMINYL SYNTHASE (GLUTAMINE-HYDROLYZING) SUBUNIT GATD"/>
    <property type="match status" value="1"/>
</dbReference>
<comment type="similarity">
    <text evidence="2">Belongs to the CobB/CobQ family. GatD subfamily.</text>
</comment>
<keyword evidence="2" id="KW-0573">Peptidoglycan synthesis</keyword>
<dbReference type="InterPro" id="IPR033949">
    <property type="entry name" value="CobQ_GATase1"/>
</dbReference>
<dbReference type="Proteomes" id="UP000092971">
    <property type="component" value="Chromosome"/>
</dbReference>
<reference evidence="4 5" key="1">
    <citation type="submission" date="2016-02" db="EMBL/GenBank/DDBJ databases">
        <title>Comparison of Clostridium stercorarium subspecies using comparative genomics and transcriptomics.</title>
        <authorList>
            <person name="Schellenberg J."/>
            <person name="Thallinger G."/>
            <person name="Levin D.B."/>
            <person name="Zhang X."/>
            <person name="Alvare G."/>
            <person name="Fristensky B."/>
            <person name="Sparling R."/>
        </authorList>
    </citation>
    <scope>NUCLEOTIDE SEQUENCE [LARGE SCALE GENOMIC DNA]</scope>
    <source>
        <strain evidence="4 5">DSM 2910</strain>
    </source>
</reference>
<comment type="catalytic activity">
    <reaction evidence="2">
        <text>beta-D-GlcNAc-(1-&gt;4)-Mur2Ac(oyl-L-Ala-gamma-D-Glu-L-Lys-D-Ala-D-Ala)-di-trans,octa-cis-undecaprenyl diphosphate + L-glutamine + ATP + H2O = beta-D-GlcNAc-(1-&gt;4)-Mur2Ac(oyl-L-Ala-D-isoglutaminyl-L-Lys-D-Ala-D-Ala)-di-trans,octa-cis-undecaprenyl diphosphate + L-glutamate + ADP + phosphate + H(+)</text>
        <dbReference type="Rhea" id="RHEA:57928"/>
        <dbReference type="ChEBI" id="CHEBI:15377"/>
        <dbReference type="ChEBI" id="CHEBI:15378"/>
        <dbReference type="ChEBI" id="CHEBI:29985"/>
        <dbReference type="ChEBI" id="CHEBI:30616"/>
        <dbReference type="ChEBI" id="CHEBI:43474"/>
        <dbReference type="ChEBI" id="CHEBI:58359"/>
        <dbReference type="ChEBI" id="CHEBI:60033"/>
        <dbReference type="ChEBI" id="CHEBI:62233"/>
        <dbReference type="ChEBI" id="CHEBI:456216"/>
        <dbReference type="EC" id="6.3.5.13"/>
    </reaction>
</comment>
<keyword evidence="4" id="KW-0808">Transferase</keyword>
<dbReference type="InterPro" id="IPR043702">
    <property type="entry name" value="Lipid_II_synth_GatD"/>
</dbReference>
<dbReference type="GO" id="GO:0004359">
    <property type="term" value="F:glutaminase activity"/>
    <property type="evidence" value="ECO:0007669"/>
    <property type="project" value="UniProtKB-UniRule"/>
</dbReference>
<dbReference type="PANTHER" id="PTHR21343">
    <property type="entry name" value="DETHIOBIOTIN SYNTHETASE"/>
    <property type="match status" value="1"/>
</dbReference>
<dbReference type="HAMAP" id="MF_02213">
    <property type="entry name" value="Lipid_II_synth_GatD"/>
    <property type="match status" value="1"/>
</dbReference>
<dbReference type="PROSITE" id="PS51274">
    <property type="entry name" value="GATASE_COBBQ"/>
    <property type="match status" value="1"/>
</dbReference>
<name>A0A1B1YC72_THEST</name>
<comment type="subunit">
    <text evidence="2">Forms a heterodimer with MurT.</text>
</comment>
<protein>
    <recommendedName>
        <fullName evidence="2">Lipid II isoglutaminyl synthase (glutamine-hydrolyzing) subunit GatD</fullName>
        <ecNumber evidence="2">6.3.5.13</ecNumber>
    </recommendedName>
    <alternativeName>
        <fullName evidence="2">Lipid II isoglutaminyl synthase glutaminase subunit</fullName>
        <ecNumber evidence="2">3.5.1.2</ecNumber>
    </alternativeName>
</protein>
<dbReference type="EMBL" id="CP014672">
    <property type="protein sequence ID" value="ANW98360.1"/>
    <property type="molecule type" value="Genomic_DNA"/>
</dbReference>
<dbReference type="UniPathway" id="UPA00219"/>
<dbReference type="Pfam" id="PF07685">
    <property type="entry name" value="GATase_3"/>
    <property type="match status" value="1"/>
</dbReference>
<comment type="function">
    <text evidence="2">The lipid II isoglutaminyl synthase complex catalyzes the formation of alpha-D-isoglutamine in the cell wall lipid II stem peptide. The GatD subunit catalyzes the hydrolysis of glutamine to glutamate and ammonia. The resulting ammonia molecule is channeled to the active site of MurT.</text>
</comment>
<evidence type="ECO:0000259" key="3">
    <source>
        <dbReference type="Pfam" id="PF07685"/>
    </source>
</evidence>
<dbReference type="GO" id="GO:0009236">
    <property type="term" value="P:cobalamin biosynthetic process"/>
    <property type="evidence" value="ECO:0007669"/>
    <property type="project" value="InterPro"/>
</dbReference>
<dbReference type="EC" id="6.3.5.13" evidence="2"/>
<keyword evidence="2" id="KW-0378">Hydrolase</keyword>
<keyword evidence="1 2" id="KW-0315">Glutamine amidotransferase</keyword>
<feature type="active site" description="Nucleophile" evidence="2">
    <location>
        <position position="95"/>
    </location>
</feature>
<evidence type="ECO:0000313" key="5">
    <source>
        <dbReference type="Proteomes" id="UP000092971"/>
    </source>
</evidence>
<dbReference type="CDD" id="cd01750">
    <property type="entry name" value="GATase1_CobQ"/>
    <property type="match status" value="1"/>
</dbReference>
<dbReference type="GO" id="GO:0016740">
    <property type="term" value="F:transferase activity"/>
    <property type="evidence" value="ECO:0007669"/>
    <property type="project" value="UniProtKB-KW"/>
</dbReference>
<accession>A0A1B1YC72</accession>
<dbReference type="Gene3D" id="3.40.50.880">
    <property type="match status" value="1"/>
</dbReference>
<evidence type="ECO:0000256" key="2">
    <source>
        <dbReference type="HAMAP-Rule" id="MF_02213"/>
    </source>
</evidence>
<dbReference type="GO" id="GO:0008360">
    <property type="term" value="P:regulation of cell shape"/>
    <property type="evidence" value="ECO:0007669"/>
    <property type="project" value="UniProtKB-KW"/>
</dbReference>
<dbReference type="RefSeq" id="WP_015358649.1">
    <property type="nucleotide sequence ID" value="NZ_CP014672.1"/>
</dbReference>
<sequence>MYEISICHLYPDLLNLYGDYGNIQALVRRLEWRGINVQVHPVSIGDPFEPEKYDIVFIGGGQDFEQDILHKDLLTVKKKPLIEAVECGTVFLCICGGYQLMGQYYKLSNGTEIECLGAMNHWTIGHEKRLTGNLVFRIDGLNQQPDSLVVGFENHSGKTYLGDGVTPLGKVVYGYGNNGEDGYEGARYKNVFCSYSHGSLLPKNPGLTDELITIALKRKYRDFVSLQPLNDRIEMLARESMIKRLLKK</sequence>
<dbReference type="EC" id="3.5.1.2" evidence="2"/>
<evidence type="ECO:0000313" key="4">
    <source>
        <dbReference type="EMBL" id="ANW98360.1"/>
    </source>
</evidence>
<evidence type="ECO:0000256" key="1">
    <source>
        <dbReference type="ARBA" id="ARBA00022962"/>
    </source>
</evidence>
<proteinExistence type="inferred from homology"/>
<keyword evidence="2" id="KW-0436">Ligase</keyword>